<feature type="signal peptide" evidence="4">
    <location>
        <begin position="1"/>
        <end position="23"/>
    </location>
</feature>
<reference evidence="5 6" key="1">
    <citation type="journal article" date="2019" name="Nat. Med.">
        <title>A library of human gut bacterial isolates paired with longitudinal multiomics data enables mechanistic microbiome research.</title>
        <authorList>
            <person name="Poyet M."/>
            <person name="Groussin M."/>
            <person name="Gibbons S.M."/>
            <person name="Avila-Pacheco J."/>
            <person name="Jiang X."/>
            <person name="Kearney S.M."/>
            <person name="Perrotta A.R."/>
            <person name="Berdy B."/>
            <person name="Zhao S."/>
            <person name="Lieberman T.D."/>
            <person name="Swanson P.K."/>
            <person name="Smith M."/>
            <person name="Roesemann S."/>
            <person name="Alexander J.E."/>
            <person name="Rich S.A."/>
            <person name="Livny J."/>
            <person name="Vlamakis H."/>
            <person name="Clish C."/>
            <person name="Bullock K."/>
            <person name="Deik A."/>
            <person name="Scott J."/>
            <person name="Pierce K.A."/>
            <person name="Xavier R.J."/>
            <person name="Alm E.J."/>
        </authorList>
    </citation>
    <scope>NUCLEOTIDE SEQUENCE [LARGE SCALE GENOMIC DNA]</scope>
    <source>
        <strain evidence="5 6">BIOML-A2</strain>
    </source>
</reference>
<dbReference type="NCBIfam" id="TIGR01076">
    <property type="entry name" value="sortase_fam"/>
    <property type="match status" value="1"/>
</dbReference>
<dbReference type="InterPro" id="IPR023365">
    <property type="entry name" value="Sortase_dom-sf"/>
</dbReference>
<gene>
    <name evidence="5" type="ORF">GKE97_24560</name>
</gene>
<feature type="chain" id="PRO_5026082002" evidence="4">
    <location>
        <begin position="24"/>
        <end position="267"/>
    </location>
</feature>
<proteinExistence type="predicted"/>
<evidence type="ECO:0000313" key="5">
    <source>
        <dbReference type="EMBL" id="MSB22636.1"/>
    </source>
</evidence>
<evidence type="ECO:0000256" key="3">
    <source>
        <dbReference type="SAM" id="MobiDB-lite"/>
    </source>
</evidence>
<dbReference type="GO" id="GO:0016787">
    <property type="term" value="F:hydrolase activity"/>
    <property type="evidence" value="ECO:0007669"/>
    <property type="project" value="UniProtKB-KW"/>
</dbReference>
<dbReference type="InterPro" id="IPR042000">
    <property type="entry name" value="Sortase_D_2"/>
</dbReference>
<organism evidence="5 6">
    <name type="scientific">Flavonifractor plautii</name>
    <name type="common">Fusobacterium plautii</name>
    <dbReference type="NCBI Taxonomy" id="292800"/>
    <lineage>
        <taxon>Bacteria</taxon>
        <taxon>Bacillati</taxon>
        <taxon>Bacillota</taxon>
        <taxon>Clostridia</taxon>
        <taxon>Eubacteriales</taxon>
        <taxon>Oscillospiraceae</taxon>
        <taxon>Flavonifractor</taxon>
    </lineage>
</organism>
<evidence type="ECO:0000313" key="6">
    <source>
        <dbReference type="Proteomes" id="UP000434475"/>
    </source>
</evidence>
<dbReference type="CDD" id="cd06166">
    <property type="entry name" value="Sortase_D_2"/>
    <property type="match status" value="1"/>
</dbReference>
<dbReference type="SUPFAM" id="SSF63817">
    <property type="entry name" value="Sortase"/>
    <property type="match status" value="1"/>
</dbReference>
<feature type="active site" description="Acyl-thioester intermediate" evidence="2">
    <location>
        <position position="250"/>
    </location>
</feature>
<dbReference type="RefSeq" id="WP_172698171.1">
    <property type="nucleotide sequence ID" value="NZ_JAKNGX010000100.1"/>
</dbReference>
<keyword evidence="4" id="KW-0732">Signal</keyword>
<feature type="region of interest" description="Disordered" evidence="3">
    <location>
        <begin position="110"/>
        <end position="130"/>
    </location>
</feature>
<protein>
    <submittedName>
        <fullName evidence="5">Sortase</fullName>
    </submittedName>
</protein>
<keyword evidence="1" id="KW-0378">Hydrolase</keyword>
<sequence length="267" mass="28105">MKKLTTLCLAACLAAALATPASALDYTIDAPDGPDYGKPTSVEVVHTADGGALKNEDVSKNAALIPPGFGSASADTLNTGTYLTPNLAPEGMAVGTISGSGMPIVFPPSVDSSTPLPAEPDQETQSSTLGFTPVTSDLYYAGGYLGTLKIPAIGLSVRVYEDTDSSTLMKGAGHFEGTSIWDGNVSIAGHNRGVRDDFGDLHTLERGDAITWTTKLGTRTYEVTSVEKVKETDTSGTAPSTENMLTLYTCVMNQREYRWQVRAVEVV</sequence>
<evidence type="ECO:0000256" key="4">
    <source>
        <dbReference type="SAM" id="SignalP"/>
    </source>
</evidence>
<name>A0A6I2RBR4_FLAPL</name>
<accession>A0A6I2RBR4</accession>
<dbReference type="InterPro" id="IPR005754">
    <property type="entry name" value="Sortase"/>
</dbReference>
<dbReference type="AlphaFoldDB" id="A0A6I2RBR4"/>
<dbReference type="Proteomes" id="UP000434475">
    <property type="component" value="Unassembled WGS sequence"/>
</dbReference>
<comment type="caution">
    <text evidence="5">The sequence shown here is derived from an EMBL/GenBank/DDBJ whole genome shotgun (WGS) entry which is preliminary data.</text>
</comment>
<dbReference type="Pfam" id="PF04203">
    <property type="entry name" value="Sortase"/>
    <property type="match status" value="1"/>
</dbReference>
<evidence type="ECO:0000256" key="2">
    <source>
        <dbReference type="PIRSR" id="PIRSR605754-1"/>
    </source>
</evidence>
<evidence type="ECO:0000256" key="1">
    <source>
        <dbReference type="ARBA" id="ARBA00022801"/>
    </source>
</evidence>
<dbReference type="Gene3D" id="2.40.260.10">
    <property type="entry name" value="Sortase"/>
    <property type="match status" value="1"/>
</dbReference>
<dbReference type="EMBL" id="WKPR01000047">
    <property type="protein sequence ID" value="MSB22636.1"/>
    <property type="molecule type" value="Genomic_DNA"/>
</dbReference>
<feature type="active site" description="Proton donor/acceptor" evidence="2">
    <location>
        <position position="190"/>
    </location>
</feature>